<evidence type="ECO:0000256" key="2">
    <source>
        <dbReference type="ARBA" id="ARBA00022695"/>
    </source>
</evidence>
<dbReference type="AlphaFoldDB" id="A0A0P1LW19"/>
<accession>A0A0P1LW19</accession>
<feature type="domain" description="Nucleotidyl transferase" evidence="7">
    <location>
        <begin position="16"/>
        <end position="237"/>
    </location>
</feature>
<dbReference type="SUPFAM" id="SSF53448">
    <property type="entry name" value="Nucleotide-diphospho-sugar transferases"/>
    <property type="match status" value="1"/>
</dbReference>
<evidence type="ECO:0000256" key="5">
    <source>
        <dbReference type="ARBA" id="ARBA00048493"/>
    </source>
</evidence>
<evidence type="ECO:0000313" key="9">
    <source>
        <dbReference type="Proteomes" id="UP000182011"/>
    </source>
</evidence>
<dbReference type="EMBL" id="FAOP01000006">
    <property type="protein sequence ID" value="CUU06701.1"/>
    <property type="molecule type" value="Genomic_DNA"/>
</dbReference>
<dbReference type="GO" id="GO:0003977">
    <property type="term" value="F:UDP-N-acetylglucosamine diphosphorylase activity"/>
    <property type="evidence" value="ECO:0007669"/>
    <property type="project" value="UniProtKB-EC"/>
</dbReference>
<evidence type="ECO:0000313" key="8">
    <source>
        <dbReference type="EMBL" id="CUU06701.1"/>
    </source>
</evidence>
<sequence>MPEFFYHSKHPRNLATVILAAGKGTRMKRPDIAKVMFHLNGEPMIKNVVNLAVKIGSDRIIVVVGHYRDAVMDYVKKIAPSVEFAIQEEQLGTGHAVMQTEKMLENFNGDVLVLSGDVPLLTVKTIKKLLNYHFETDAVATVLTAEVDDPTGYGRIIRNPDGSVDRIVEHKDATEDERKIKEINSGIYVFKKEPLFEALKHITPNNVQGEYYLTDVFFYFSHHGMKISALKAESWDEIHGINTIEQLEKAREILERRKQLGFEE</sequence>
<dbReference type="Gene3D" id="3.90.550.10">
    <property type="entry name" value="Spore Coat Polysaccharide Biosynthesis Protein SpsA, Chain A"/>
    <property type="match status" value="1"/>
</dbReference>
<comment type="function">
    <text evidence="6">Catalyzes the last two sequential reactions in the de novo biosynthetic pathway for UDP-N-acetylglucosamine (UDP-GlcNAc). The C-terminal domain catalyzes the transfer of acetyl group from acetyl coenzyme A to glucosamine-1-phosphate (GlcN-1-P) to produce N-acetylglucosamine-1-phosphate (GlcNAc-1-P), which is converted into UDP-GlcNAc by the transfer of uridine 5-monophosphate (from uridine 5-triphosphate), a reaction catalyzed by the N-terminal domain.</text>
</comment>
<name>A0A0P1LW19_9BACT</name>
<dbReference type="Proteomes" id="UP000182011">
    <property type="component" value="Unassembled WGS sequence"/>
</dbReference>
<keyword evidence="3" id="KW-0012">Acyltransferase</keyword>
<evidence type="ECO:0000256" key="6">
    <source>
        <dbReference type="ARBA" id="ARBA00049628"/>
    </source>
</evidence>
<comment type="catalytic activity">
    <reaction evidence="5">
        <text>N-acetyl-alpha-D-glucosamine 1-phosphate + UTP + H(+) = UDP-N-acetyl-alpha-D-glucosamine + diphosphate</text>
        <dbReference type="Rhea" id="RHEA:13509"/>
        <dbReference type="ChEBI" id="CHEBI:15378"/>
        <dbReference type="ChEBI" id="CHEBI:33019"/>
        <dbReference type="ChEBI" id="CHEBI:46398"/>
        <dbReference type="ChEBI" id="CHEBI:57705"/>
        <dbReference type="ChEBI" id="CHEBI:57776"/>
        <dbReference type="EC" id="2.7.7.23"/>
    </reaction>
</comment>
<organism evidence="8 9">
    <name type="scientific">Candidatus Kryptonium thompsonii</name>
    <dbReference type="NCBI Taxonomy" id="1633631"/>
    <lineage>
        <taxon>Bacteria</taxon>
        <taxon>Pseudomonadati</taxon>
        <taxon>Candidatus Kryptoniota</taxon>
        <taxon>Candidatus Kryptonium</taxon>
    </lineage>
</organism>
<evidence type="ECO:0000256" key="1">
    <source>
        <dbReference type="ARBA" id="ARBA00022679"/>
    </source>
</evidence>
<dbReference type="STRING" id="1633631.GCA_001442925_01576"/>
<accession>A0A0P1MJF7</accession>
<dbReference type="InterPro" id="IPR005835">
    <property type="entry name" value="NTP_transferase_dom"/>
</dbReference>
<evidence type="ECO:0000259" key="7">
    <source>
        <dbReference type="Pfam" id="PF00483"/>
    </source>
</evidence>
<accession>A0A0S4NA05</accession>
<protein>
    <submittedName>
        <fullName evidence="8">UDP-N-acetylglucosamine pyrophosphorylase</fullName>
    </submittedName>
</protein>
<accession>A0A0P1NXC9</accession>
<dbReference type="InterPro" id="IPR029044">
    <property type="entry name" value="Nucleotide-diphossugar_trans"/>
</dbReference>
<dbReference type="Pfam" id="PF00483">
    <property type="entry name" value="NTP_transferase"/>
    <property type="match status" value="1"/>
</dbReference>
<dbReference type="InterPro" id="IPR050065">
    <property type="entry name" value="GlmU-like"/>
</dbReference>
<dbReference type="GO" id="GO:0019134">
    <property type="term" value="F:glucosamine-1-phosphate N-acetyltransferase activity"/>
    <property type="evidence" value="ECO:0007669"/>
    <property type="project" value="UniProtKB-EC"/>
</dbReference>
<dbReference type="CDD" id="cd02540">
    <property type="entry name" value="GT2_GlmU_N_bac"/>
    <property type="match status" value="1"/>
</dbReference>
<accession>A0A0P1N0B3</accession>
<comment type="catalytic activity">
    <reaction evidence="4">
        <text>alpha-D-glucosamine 1-phosphate + acetyl-CoA = N-acetyl-alpha-D-glucosamine 1-phosphate + CoA + H(+)</text>
        <dbReference type="Rhea" id="RHEA:13725"/>
        <dbReference type="ChEBI" id="CHEBI:15378"/>
        <dbReference type="ChEBI" id="CHEBI:57287"/>
        <dbReference type="ChEBI" id="CHEBI:57288"/>
        <dbReference type="ChEBI" id="CHEBI:57776"/>
        <dbReference type="ChEBI" id="CHEBI:58516"/>
        <dbReference type="EC" id="2.3.1.157"/>
    </reaction>
</comment>
<reference evidence="8 9" key="1">
    <citation type="submission" date="2015-11" db="EMBL/GenBank/DDBJ databases">
        <authorList>
            <person name="Zhang Y."/>
            <person name="Guo Z."/>
        </authorList>
    </citation>
    <scope>NUCLEOTIDE SEQUENCE [LARGE SCALE GENOMIC DNA]</scope>
    <source>
        <strain evidence="8">JGI-4</strain>
    </source>
</reference>
<dbReference type="OrthoDB" id="9775031at2"/>
<accession>A0A0P1PAR6</accession>
<evidence type="ECO:0000256" key="3">
    <source>
        <dbReference type="ARBA" id="ARBA00023315"/>
    </source>
</evidence>
<dbReference type="PANTHER" id="PTHR43584">
    <property type="entry name" value="NUCLEOTIDYL TRANSFERASE"/>
    <property type="match status" value="1"/>
</dbReference>
<evidence type="ECO:0000256" key="4">
    <source>
        <dbReference type="ARBA" id="ARBA00048247"/>
    </source>
</evidence>
<proteinExistence type="predicted"/>
<gene>
    <name evidence="8" type="ORF">JGI4_01581</name>
</gene>
<accession>A0A0P1LV02</accession>
<keyword evidence="1" id="KW-0808">Transferase</keyword>
<accession>A0A0P1LAY4</accession>
<keyword evidence="2" id="KW-0548">Nucleotidyltransferase</keyword>
<dbReference type="PANTHER" id="PTHR43584:SF3">
    <property type="entry name" value="BIFUNCTIONAL PROTEIN GLMU"/>
    <property type="match status" value="1"/>
</dbReference>
<dbReference type="RefSeq" id="WP_075426136.1">
    <property type="nucleotide sequence ID" value="NZ_CZVJ01000020.1"/>
</dbReference>
<accession>A0A0P1LVJ8</accession>